<accession>A0A1R2CUD0</accession>
<evidence type="ECO:0000313" key="1">
    <source>
        <dbReference type="EMBL" id="OMJ92573.1"/>
    </source>
</evidence>
<organism evidence="1 2">
    <name type="scientific">Stentor coeruleus</name>
    <dbReference type="NCBI Taxonomy" id="5963"/>
    <lineage>
        <taxon>Eukaryota</taxon>
        <taxon>Sar</taxon>
        <taxon>Alveolata</taxon>
        <taxon>Ciliophora</taxon>
        <taxon>Postciliodesmatophora</taxon>
        <taxon>Heterotrichea</taxon>
        <taxon>Heterotrichida</taxon>
        <taxon>Stentoridae</taxon>
        <taxon>Stentor</taxon>
    </lineage>
</organism>
<gene>
    <name evidence="1" type="ORF">SteCoe_4582</name>
</gene>
<dbReference type="OrthoDB" id="309483at2759"/>
<dbReference type="EMBL" id="MPUH01000058">
    <property type="protein sequence ID" value="OMJ92573.1"/>
    <property type="molecule type" value="Genomic_DNA"/>
</dbReference>
<keyword evidence="2" id="KW-1185">Reference proteome</keyword>
<dbReference type="Proteomes" id="UP000187209">
    <property type="component" value="Unassembled WGS sequence"/>
</dbReference>
<reference evidence="1 2" key="1">
    <citation type="submission" date="2016-11" db="EMBL/GenBank/DDBJ databases">
        <title>The macronuclear genome of Stentor coeruleus: a giant cell with tiny introns.</title>
        <authorList>
            <person name="Slabodnick M."/>
            <person name="Ruby J.G."/>
            <person name="Reiff S.B."/>
            <person name="Swart E.C."/>
            <person name="Gosai S."/>
            <person name="Prabakaran S."/>
            <person name="Witkowska E."/>
            <person name="Larue G.E."/>
            <person name="Fisher S."/>
            <person name="Freeman R.M."/>
            <person name="Gunawardena J."/>
            <person name="Chu W."/>
            <person name="Stover N.A."/>
            <person name="Gregory B.D."/>
            <person name="Nowacki M."/>
            <person name="Derisi J."/>
            <person name="Roy S.W."/>
            <person name="Marshall W.F."/>
            <person name="Sood P."/>
        </authorList>
    </citation>
    <scope>NUCLEOTIDE SEQUENCE [LARGE SCALE GENOMIC DNA]</scope>
    <source>
        <strain evidence="1">WM001</strain>
    </source>
</reference>
<protein>
    <submittedName>
        <fullName evidence="1">Uncharacterized protein</fullName>
    </submittedName>
</protein>
<evidence type="ECO:0000313" key="2">
    <source>
        <dbReference type="Proteomes" id="UP000187209"/>
    </source>
</evidence>
<dbReference type="AlphaFoldDB" id="A0A1R2CUD0"/>
<comment type="caution">
    <text evidence="1">The sequence shown here is derived from an EMBL/GenBank/DDBJ whole genome shotgun (WGS) entry which is preliminary data.</text>
</comment>
<sequence>MGNTDGIISYGKGVGDSYKEAWDDAIYLLKKNICIPIDHYYTTVGHMIRHFNDTTVEIFPARNNSAWGHLLYYNI</sequence>
<name>A0A1R2CUD0_9CILI</name>
<proteinExistence type="predicted"/>